<evidence type="ECO:0000259" key="3">
    <source>
        <dbReference type="PROSITE" id="PS51462"/>
    </source>
</evidence>
<dbReference type="AlphaFoldDB" id="A0A1V0AFB0"/>
<dbReference type="RefSeq" id="WP_080045286.1">
    <property type="nucleotide sequence ID" value="NZ_CP017717.1"/>
</dbReference>
<dbReference type="SUPFAM" id="SSF55811">
    <property type="entry name" value="Nudix"/>
    <property type="match status" value="1"/>
</dbReference>
<evidence type="ECO:0000256" key="2">
    <source>
        <dbReference type="ARBA" id="ARBA00022801"/>
    </source>
</evidence>
<dbReference type="PANTHER" id="PTHR43736:SF1">
    <property type="entry name" value="DIHYDRONEOPTERIN TRIPHOSPHATE DIPHOSPHATASE"/>
    <property type="match status" value="1"/>
</dbReference>
<proteinExistence type="inferred from homology"/>
<dbReference type="EMBL" id="CP017717">
    <property type="protein sequence ID" value="AQZ68898.1"/>
    <property type="molecule type" value="Genomic_DNA"/>
</dbReference>
<dbReference type="Pfam" id="PF00293">
    <property type="entry name" value="NUDIX"/>
    <property type="match status" value="1"/>
</dbReference>
<sequence length="208" mass="23030">MRWQVHSEKSVYLDPWLDVRIADVELPDGRHIDHRLIRTAPGAGAVVTDADDRVLLIWRHRFITDSWGWEIPLGQVDDGEPPIAAAAREVEEETGWRPGPLRPLLAVQPGNGFSDGLNHVYRADSAVHVGPPAHPWEAERVEWVPFATVRKLVATGDIVCGTSISALLHTLVESLPEAVPPQGPELSFLYDYDPGRVYPLPGNLPDLL</sequence>
<organism evidence="4 5">
    <name type="scientific">[Actinomadura] parvosata subsp. kistnae</name>
    <dbReference type="NCBI Taxonomy" id="1909395"/>
    <lineage>
        <taxon>Bacteria</taxon>
        <taxon>Bacillati</taxon>
        <taxon>Actinomycetota</taxon>
        <taxon>Actinomycetes</taxon>
        <taxon>Streptosporangiales</taxon>
        <taxon>Streptosporangiaceae</taxon>
        <taxon>Nonomuraea</taxon>
    </lineage>
</organism>
<name>A0A1V0AFB0_9ACTN</name>
<dbReference type="Gene3D" id="3.90.79.10">
    <property type="entry name" value="Nucleoside Triphosphate Pyrophosphohydrolase"/>
    <property type="match status" value="1"/>
</dbReference>
<dbReference type="PANTHER" id="PTHR43736">
    <property type="entry name" value="ADP-RIBOSE PYROPHOSPHATASE"/>
    <property type="match status" value="1"/>
</dbReference>
<dbReference type="Proteomes" id="UP000190797">
    <property type="component" value="Chromosome"/>
</dbReference>
<gene>
    <name evidence="4" type="ORF">BKM31_52150</name>
</gene>
<dbReference type="InterPro" id="IPR015797">
    <property type="entry name" value="NUDIX_hydrolase-like_dom_sf"/>
</dbReference>
<protein>
    <submittedName>
        <fullName evidence="4">NUDIX hydrolase</fullName>
    </submittedName>
</protein>
<dbReference type="PROSITE" id="PS00893">
    <property type="entry name" value="NUDIX_BOX"/>
    <property type="match status" value="1"/>
</dbReference>
<evidence type="ECO:0000256" key="1">
    <source>
        <dbReference type="ARBA" id="ARBA00005582"/>
    </source>
</evidence>
<keyword evidence="2 4" id="KW-0378">Hydrolase</keyword>
<comment type="similarity">
    <text evidence="1">Belongs to the Nudix hydrolase family.</text>
</comment>
<dbReference type="GO" id="GO:0016787">
    <property type="term" value="F:hydrolase activity"/>
    <property type="evidence" value="ECO:0007669"/>
    <property type="project" value="UniProtKB-KW"/>
</dbReference>
<dbReference type="PROSITE" id="PS51462">
    <property type="entry name" value="NUDIX"/>
    <property type="match status" value="1"/>
</dbReference>
<dbReference type="InterPro" id="IPR000086">
    <property type="entry name" value="NUDIX_hydrolase_dom"/>
</dbReference>
<reference evidence="5" key="1">
    <citation type="journal article" date="2017" name="Med. Chem. Commun.">
        <title>Nonomuraea sp. ATCC 55076 harbours the largest actinomycete chromosome to date and the kistamicin biosynthetic gene cluster.</title>
        <authorList>
            <person name="Nazari B."/>
            <person name="Forneris C.C."/>
            <person name="Gibson M.I."/>
            <person name="Moon K."/>
            <person name="Schramma K.R."/>
            <person name="Seyedsayamdost M.R."/>
        </authorList>
    </citation>
    <scope>NUCLEOTIDE SEQUENCE [LARGE SCALE GENOMIC DNA]</scope>
    <source>
        <strain evidence="5">ATCC 55076</strain>
    </source>
</reference>
<dbReference type="OrthoDB" id="177518at2"/>
<keyword evidence="5" id="KW-1185">Reference proteome</keyword>
<evidence type="ECO:0000313" key="4">
    <source>
        <dbReference type="EMBL" id="AQZ68898.1"/>
    </source>
</evidence>
<dbReference type="KEGG" id="noa:BKM31_52150"/>
<accession>A0A1V0AFB0</accession>
<feature type="domain" description="Nudix hydrolase" evidence="3">
    <location>
        <begin position="38"/>
        <end position="166"/>
    </location>
</feature>
<dbReference type="InterPro" id="IPR020084">
    <property type="entry name" value="NUDIX_hydrolase_CS"/>
</dbReference>
<evidence type="ECO:0000313" key="5">
    <source>
        <dbReference type="Proteomes" id="UP000190797"/>
    </source>
</evidence>
<dbReference type="STRING" id="1909395.BKM31_52150"/>